<dbReference type="AlphaFoldDB" id="A0A1S2M1Z7"/>
<evidence type="ECO:0000259" key="1">
    <source>
        <dbReference type="Pfam" id="PF13847"/>
    </source>
</evidence>
<dbReference type="SUPFAM" id="SSF53335">
    <property type="entry name" value="S-adenosyl-L-methionine-dependent methyltransferases"/>
    <property type="match status" value="1"/>
</dbReference>
<dbReference type="InterPro" id="IPR025714">
    <property type="entry name" value="Methyltranfer_dom"/>
</dbReference>
<dbReference type="EMBL" id="MLQS01000030">
    <property type="protein sequence ID" value="OIJ18530.1"/>
    <property type="molecule type" value="Genomic_DNA"/>
</dbReference>
<protein>
    <recommendedName>
        <fullName evidence="1">Methyltransferase domain-containing protein</fullName>
    </recommendedName>
</protein>
<dbReference type="RefSeq" id="WP_071390748.1">
    <property type="nucleotide sequence ID" value="NZ_MLQS01000030.1"/>
</dbReference>
<name>A0A1S2M1Z7_9BACI</name>
<evidence type="ECO:0000313" key="2">
    <source>
        <dbReference type="EMBL" id="OIJ18530.1"/>
    </source>
</evidence>
<proteinExistence type="predicted"/>
<dbReference type="Gene3D" id="3.40.50.150">
    <property type="entry name" value="Vaccinia Virus protein VP39"/>
    <property type="match status" value="1"/>
</dbReference>
<gene>
    <name evidence="2" type="ORF">BKP45_18980</name>
</gene>
<accession>A0A1S2M1Z7</accession>
<comment type="caution">
    <text evidence="2">The sequence shown here is derived from an EMBL/GenBank/DDBJ whole genome shotgun (WGS) entry which is preliminary data.</text>
</comment>
<dbReference type="Pfam" id="PF13847">
    <property type="entry name" value="Methyltransf_31"/>
    <property type="match status" value="1"/>
</dbReference>
<sequence>MNHKKLVLTNKDIEEGKHREAVGGKWDEIGELQFDWFVKKGLKKENTFLDVGCGSLRGGIHFVNFLEKGNYYGIDINEYLIKAGKIELQKLDILNKEPTLIVNGDFNFGLFNQRFDFAFAQSVFTHLSLDEIYKCLVQIEKVLKSNGEFYATFFEAKNKKYNLESLNDLLYKSKNEDKDPYYYPFSVFPFIIRDLSLTVEYIGNWNHPRKQKMLLFKKKKKNS</sequence>
<dbReference type="InterPro" id="IPR029063">
    <property type="entry name" value="SAM-dependent_MTases_sf"/>
</dbReference>
<keyword evidence="3" id="KW-1185">Reference proteome</keyword>
<dbReference type="PANTHER" id="PTHR37886:SF1">
    <property type="entry name" value="S-ADENOSYL-L-METHIONINE-DEPENDENT METHYLTRANSFERASES SUPERFAMILY PROTEIN"/>
    <property type="match status" value="1"/>
</dbReference>
<evidence type="ECO:0000313" key="3">
    <source>
        <dbReference type="Proteomes" id="UP000180057"/>
    </source>
</evidence>
<dbReference type="PANTHER" id="PTHR37886">
    <property type="entry name" value="S-ADENOSYL-L-METHIONINE-DEPENDENT METHYLTRANSFERASES SUPERFAMILY PROTEIN"/>
    <property type="match status" value="1"/>
</dbReference>
<dbReference type="CDD" id="cd02440">
    <property type="entry name" value="AdoMet_MTases"/>
    <property type="match status" value="1"/>
</dbReference>
<dbReference type="Proteomes" id="UP000180057">
    <property type="component" value="Unassembled WGS sequence"/>
</dbReference>
<organism evidence="2 3">
    <name type="scientific">Anaerobacillus alkalidiazotrophicus</name>
    <dbReference type="NCBI Taxonomy" id="472963"/>
    <lineage>
        <taxon>Bacteria</taxon>
        <taxon>Bacillati</taxon>
        <taxon>Bacillota</taxon>
        <taxon>Bacilli</taxon>
        <taxon>Bacillales</taxon>
        <taxon>Bacillaceae</taxon>
        <taxon>Anaerobacillus</taxon>
    </lineage>
</organism>
<reference evidence="2 3" key="1">
    <citation type="submission" date="2016-10" db="EMBL/GenBank/DDBJ databases">
        <title>Draft genome sequences of four alkaliphilic bacteria belonging to the Anaerobacillus genus.</title>
        <authorList>
            <person name="Bassil N.M."/>
            <person name="Lloyd J.R."/>
        </authorList>
    </citation>
    <scope>NUCLEOTIDE SEQUENCE [LARGE SCALE GENOMIC DNA]</scope>
    <source>
        <strain evidence="2 3">DSM 22531</strain>
    </source>
</reference>
<dbReference type="STRING" id="472963.BKP45_18980"/>
<feature type="domain" description="Methyltransferase" evidence="1">
    <location>
        <begin position="43"/>
        <end position="155"/>
    </location>
</feature>